<name>A0A5J9T3K0_9POAL</name>
<dbReference type="Proteomes" id="UP000324897">
    <property type="component" value="Unassembled WGS sequence"/>
</dbReference>
<proteinExistence type="predicted"/>
<dbReference type="PANTHER" id="PTHR33085:SF88">
    <property type="entry name" value="OS08G0165000 PROTEIN"/>
    <property type="match status" value="1"/>
</dbReference>
<dbReference type="InterPro" id="IPR012871">
    <property type="entry name" value="DUF1668_ORYSA"/>
</dbReference>
<sequence>MTCPRRSFPNPFRSPNRRRPPVFRRAASTVAYKGGNLSGVSLEPGEISHRSSGVRTMSCRRFVYLVMNDTKRRDYPLRCIDASRLFLPKRENNEPMSPPPPLEDARLPRPVTRFIPANTDTSNGDMEFYLMPGGGRRRRPKVVASDHAGRCVMYDPALRTFMPASVAVGDDLYVIETYFTHTYSRDDCFDVLRYDEEEDDWECHPLPPPPERVPAHITSYAVVRRGGGIRGGSSIWVSKDGLGTHSFDIASGAWRKAGDWVLPFWGPGKYVPELKLWFGILADKEDGVVCAADLTKPPLVAPTMLWRDDPTPPEWEGKSSFLVHLGRSRFCLARFFRIIPPGSLPCIKFAVFTGIEVERCGGEGEEIHVTKHKSQRYALENKLIHWVL</sequence>
<evidence type="ECO:0000256" key="1">
    <source>
        <dbReference type="SAM" id="MobiDB-lite"/>
    </source>
</evidence>
<evidence type="ECO:0000313" key="3">
    <source>
        <dbReference type="Proteomes" id="UP000324897"/>
    </source>
</evidence>
<dbReference type="OrthoDB" id="602168at2759"/>
<gene>
    <name evidence="2" type="ORF">EJB05_49152</name>
</gene>
<evidence type="ECO:0000313" key="2">
    <source>
        <dbReference type="EMBL" id="TVU05966.1"/>
    </source>
</evidence>
<organism evidence="2 3">
    <name type="scientific">Eragrostis curvula</name>
    <name type="common">weeping love grass</name>
    <dbReference type="NCBI Taxonomy" id="38414"/>
    <lineage>
        <taxon>Eukaryota</taxon>
        <taxon>Viridiplantae</taxon>
        <taxon>Streptophyta</taxon>
        <taxon>Embryophyta</taxon>
        <taxon>Tracheophyta</taxon>
        <taxon>Spermatophyta</taxon>
        <taxon>Magnoliopsida</taxon>
        <taxon>Liliopsida</taxon>
        <taxon>Poales</taxon>
        <taxon>Poaceae</taxon>
        <taxon>PACMAD clade</taxon>
        <taxon>Chloridoideae</taxon>
        <taxon>Eragrostideae</taxon>
        <taxon>Eragrostidinae</taxon>
        <taxon>Eragrostis</taxon>
    </lineage>
</organism>
<feature type="region of interest" description="Disordered" evidence="1">
    <location>
        <begin position="1"/>
        <end position="21"/>
    </location>
</feature>
<keyword evidence="3" id="KW-1185">Reference proteome</keyword>
<dbReference type="EMBL" id="RWGY01000051">
    <property type="protein sequence ID" value="TVU05966.1"/>
    <property type="molecule type" value="Genomic_DNA"/>
</dbReference>
<dbReference type="AlphaFoldDB" id="A0A5J9T3K0"/>
<accession>A0A5J9T3K0</accession>
<dbReference type="Gramene" id="TVU05966">
    <property type="protein sequence ID" value="TVU05966"/>
    <property type="gene ID" value="EJB05_49152"/>
</dbReference>
<comment type="caution">
    <text evidence="2">The sequence shown here is derived from an EMBL/GenBank/DDBJ whole genome shotgun (WGS) entry which is preliminary data.</text>
</comment>
<reference evidence="2 3" key="1">
    <citation type="journal article" date="2019" name="Sci. Rep.">
        <title>A high-quality genome of Eragrostis curvula grass provides insights into Poaceae evolution and supports new strategies to enhance forage quality.</title>
        <authorList>
            <person name="Carballo J."/>
            <person name="Santos B.A.C.M."/>
            <person name="Zappacosta D."/>
            <person name="Garbus I."/>
            <person name="Selva J.P."/>
            <person name="Gallo C.A."/>
            <person name="Diaz A."/>
            <person name="Albertini E."/>
            <person name="Caccamo M."/>
            <person name="Echenique V."/>
        </authorList>
    </citation>
    <scope>NUCLEOTIDE SEQUENCE [LARGE SCALE GENOMIC DNA]</scope>
    <source>
        <strain evidence="3">cv. Victoria</strain>
        <tissue evidence="2">Leaf</tissue>
    </source>
</reference>
<feature type="compositionally biased region" description="Low complexity" evidence="1">
    <location>
        <begin position="1"/>
        <end position="14"/>
    </location>
</feature>
<feature type="non-terminal residue" evidence="2">
    <location>
        <position position="1"/>
    </location>
</feature>
<protein>
    <submittedName>
        <fullName evidence="2">Uncharacterized protein</fullName>
    </submittedName>
</protein>
<dbReference type="PANTHER" id="PTHR33085">
    <property type="entry name" value="OS12G0113100 PROTEIN-RELATED"/>
    <property type="match status" value="1"/>
</dbReference>
<dbReference type="Pfam" id="PF07893">
    <property type="entry name" value="DUF1668"/>
    <property type="match status" value="1"/>
</dbReference>